<dbReference type="AlphaFoldDB" id="A0A2A5AUS5"/>
<protein>
    <submittedName>
        <fullName evidence="6">Cytochrome C oxidase Cbb3</fullName>
    </submittedName>
</protein>
<evidence type="ECO:0000313" key="7">
    <source>
        <dbReference type="Proteomes" id="UP000218327"/>
    </source>
</evidence>
<proteinExistence type="predicted"/>
<dbReference type="GO" id="GO:0046872">
    <property type="term" value="F:metal ion binding"/>
    <property type="evidence" value="ECO:0007669"/>
    <property type="project" value="UniProtKB-KW"/>
</dbReference>
<evidence type="ECO:0000256" key="3">
    <source>
        <dbReference type="ARBA" id="ARBA00023004"/>
    </source>
</evidence>
<dbReference type="EMBL" id="NVVJ01000046">
    <property type="protein sequence ID" value="PCJ22992.1"/>
    <property type="molecule type" value="Genomic_DNA"/>
</dbReference>
<keyword evidence="2 4" id="KW-0479">Metal-binding</keyword>
<sequence length="156" mass="17592">MLHIVNCPKTPTISEYLARNAKLLLFCVLALSTQVGKAAETDVDRWYSTDQVEKGSELFRQHCLICHGDQAQSIVANWREPLNDGSFPAPPLNGSAHAWHHSLESLMLIIDIGGTYSGGKMPAFESLLNEADKEQLIAWFQNFWSDDIYQQWQDAK</sequence>
<evidence type="ECO:0000256" key="2">
    <source>
        <dbReference type="ARBA" id="ARBA00022723"/>
    </source>
</evidence>
<evidence type="ECO:0000313" key="6">
    <source>
        <dbReference type="EMBL" id="PCJ22992.1"/>
    </source>
</evidence>
<feature type="domain" description="Cytochrome c" evidence="5">
    <location>
        <begin position="50"/>
        <end position="144"/>
    </location>
</feature>
<dbReference type="GO" id="GO:0009055">
    <property type="term" value="F:electron transfer activity"/>
    <property type="evidence" value="ECO:0007669"/>
    <property type="project" value="InterPro"/>
</dbReference>
<dbReference type="Proteomes" id="UP000218327">
    <property type="component" value="Unassembled WGS sequence"/>
</dbReference>
<reference evidence="7" key="1">
    <citation type="submission" date="2017-08" db="EMBL/GenBank/DDBJ databases">
        <title>A dynamic microbial community with high functional redundancy inhabits the cold, oxic subseafloor aquifer.</title>
        <authorList>
            <person name="Tully B.J."/>
            <person name="Wheat C.G."/>
            <person name="Glazer B.T."/>
            <person name="Huber J.A."/>
        </authorList>
    </citation>
    <scope>NUCLEOTIDE SEQUENCE [LARGE SCALE GENOMIC DNA]</scope>
</reference>
<dbReference type="SUPFAM" id="SSF46626">
    <property type="entry name" value="Cytochrome c"/>
    <property type="match status" value="1"/>
</dbReference>
<dbReference type="Gene3D" id="1.10.760.10">
    <property type="entry name" value="Cytochrome c-like domain"/>
    <property type="match status" value="1"/>
</dbReference>
<dbReference type="Pfam" id="PF13442">
    <property type="entry name" value="Cytochrome_CBB3"/>
    <property type="match status" value="1"/>
</dbReference>
<dbReference type="InterPro" id="IPR009056">
    <property type="entry name" value="Cyt_c-like_dom"/>
</dbReference>
<evidence type="ECO:0000256" key="4">
    <source>
        <dbReference type="PROSITE-ProRule" id="PRU00433"/>
    </source>
</evidence>
<dbReference type="GO" id="GO:0020037">
    <property type="term" value="F:heme binding"/>
    <property type="evidence" value="ECO:0007669"/>
    <property type="project" value="InterPro"/>
</dbReference>
<keyword evidence="3 4" id="KW-0408">Iron</keyword>
<comment type="caution">
    <text evidence="6">The sequence shown here is derived from an EMBL/GenBank/DDBJ whole genome shotgun (WGS) entry which is preliminary data.</text>
</comment>
<keyword evidence="1 4" id="KW-0349">Heme</keyword>
<gene>
    <name evidence="6" type="ORF">COA96_12825</name>
</gene>
<organism evidence="6 7">
    <name type="scientific">SAR86 cluster bacterium</name>
    <dbReference type="NCBI Taxonomy" id="2030880"/>
    <lineage>
        <taxon>Bacteria</taxon>
        <taxon>Pseudomonadati</taxon>
        <taxon>Pseudomonadota</taxon>
        <taxon>Gammaproteobacteria</taxon>
        <taxon>SAR86 cluster</taxon>
    </lineage>
</organism>
<evidence type="ECO:0000256" key="1">
    <source>
        <dbReference type="ARBA" id="ARBA00022617"/>
    </source>
</evidence>
<dbReference type="PROSITE" id="PS51007">
    <property type="entry name" value="CYTC"/>
    <property type="match status" value="1"/>
</dbReference>
<dbReference type="InterPro" id="IPR036909">
    <property type="entry name" value="Cyt_c-like_dom_sf"/>
</dbReference>
<evidence type="ECO:0000259" key="5">
    <source>
        <dbReference type="PROSITE" id="PS51007"/>
    </source>
</evidence>
<accession>A0A2A5AUS5</accession>
<name>A0A2A5AUS5_9GAMM</name>